<proteinExistence type="predicted"/>
<evidence type="ECO:0000313" key="1">
    <source>
        <dbReference type="EMBL" id="KAI9557026.1"/>
    </source>
</evidence>
<sequence length="162" mass="18518">MDFYFEERPVLICFMVDYANTGAKERALLNRIEIATSEEERFLLEELSSHNQYVVTLLLIRTMGVQYSYCVALSSVQTQPNWNDIATHGRFVILRPFLSQHFKTGLPAIPYTHLFHKVVHTMGEAVLIAPGISRIMYDVTVKPVELAKWSGNDLICEHCLGK</sequence>
<dbReference type="SUPFAM" id="SSF54810">
    <property type="entry name" value="GMP synthetase C-terminal dimerisation domain"/>
    <property type="match status" value="1"/>
</dbReference>
<keyword evidence="2" id="KW-1185">Reference proteome</keyword>
<organism evidence="1 2">
    <name type="scientific">Daphnia sinensis</name>
    <dbReference type="NCBI Taxonomy" id="1820382"/>
    <lineage>
        <taxon>Eukaryota</taxon>
        <taxon>Metazoa</taxon>
        <taxon>Ecdysozoa</taxon>
        <taxon>Arthropoda</taxon>
        <taxon>Crustacea</taxon>
        <taxon>Branchiopoda</taxon>
        <taxon>Diplostraca</taxon>
        <taxon>Cladocera</taxon>
        <taxon>Anomopoda</taxon>
        <taxon>Daphniidae</taxon>
        <taxon>Daphnia</taxon>
        <taxon>Daphnia similis group</taxon>
    </lineage>
</organism>
<comment type="caution">
    <text evidence="1">The sequence shown here is derived from an EMBL/GenBank/DDBJ whole genome shotgun (WGS) entry which is preliminary data.</text>
</comment>
<name>A0AAD5PRC8_9CRUS</name>
<dbReference type="EMBL" id="WJBH02000006">
    <property type="protein sequence ID" value="KAI9557026.1"/>
    <property type="molecule type" value="Genomic_DNA"/>
</dbReference>
<gene>
    <name evidence="1" type="ORF">GHT06_016822</name>
</gene>
<protein>
    <submittedName>
        <fullName evidence="1">Uncharacterized protein</fullName>
    </submittedName>
</protein>
<evidence type="ECO:0000313" key="2">
    <source>
        <dbReference type="Proteomes" id="UP000820818"/>
    </source>
</evidence>
<dbReference type="Gene3D" id="3.30.300.10">
    <property type="match status" value="1"/>
</dbReference>
<dbReference type="AlphaFoldDB" id="A0AAD5PRC8"/>
<reference evidence="1 2" key="1">
    <citation type="submission" date="2022-05" db="EMBL/GenBank/DDBJ databases">
        <title>A multi-omics perspective on studying reproductive biology in Daphnia sinensis.</title>
        <authorList>
            <person name="Jia J."/>
        </authorList>
    </citation>
    <scope>NUCLEOTIDE SEQUENCE [LARGE SCALE GENOMIC DNA]</scope>
    <source>
        <strain evidence="1 2">WSL</strain>
    </source>
</reference>
<dbReference type="Proteomes" id="UP000820818">
    <property type="component" value="Linkage Group LG6"/>
</dbReference>
<accession>A0AAD5PRC8</accession>